<dbReference type="EMBL" id="CP009922">
    <property type="protein sequence ID" value="AKG45624.1"/>
    <property type="molecule type" value="Genomic_DNA"/>
</dbReference>
<dbReference type="STRING" id="408015.SXIM_42400"/>
<dbReference type="PATRIC" id="fig|408015.6.peg.4294"/>
<proteinExistence type="predicted"/>
<dbReference type="InterPro" id="IPR007278">
    <property type="entry name" value="DUF397"/>
</dbReference>
<organism evidence="2 3">
    <name type="scientific">Streptomyces xiamenensis</name>
    <dbReference type="NCBI Taxonomy" id="408015"/>
    <lineage>
        <taxon>Bacteria</taxon>
        <taxon>Bacillati</taxon>
        <taxon>Actinomycetota</taxon>
        <taxon>Actinomycetes</taxon>
        <taxon>Kitasatosporales</taxon>
        <taxon>Streptomycetaceae</taxon>
        <taxon>Streptomyces</taxon>
    </lineage>
</organism>
<sequence>MSAFAWQKSSYSAEGANCVNVAAAPDGLLRLRESTAPGMTLTVRPAALRGLLRAIKADPGRLTG</sequence>
<dbReference type="HOGENOM" id="CLU_131550_1_2_11"/>
<name>A0A0F7FY32_9ACTN</name>
<protein>
    <recommendedName>
        <fullName evidence="1">DUF397 domain-containing protein</fullName>
    </recommendedName>
</protein>
<evidence type="ECO:0000313" key="3">
    <source>
        <dbReference type="Proteomes" id="UP000034034"/>
    </source>
</evidence>
<dbReference type="Pfam" id="PF04149">
    <property type="entry name" value="DUF397"/>
    <property type="match status" value="1"/>
</dbReference>
<feature type="domain" description="DUF397" evidence="1">
    <location>
        <begin position="5"/>
        <end position="56"/>
    </location>
</feature>
<dbReference type="KEGG" id="sxi:SXIM_42400"/>
<evidence type="ECO:0000313" key="2">
    <source>
        <dbReference type="EMBL" id="AKG45624.1"/>
    </source>
</evidence>
<gene>
    <name evidence="2" type="ORF">SXIM_42400</name>
</gene>
<keyword evidence="3" id="KW-1185">Reference proteome</keyword>
<dbReference type="RefSeq" id="WP_046724875.1">
    <property type="nucleotide sequence ID" value="NZ_CP009922.3"/>
</dbReference>
<accession>A0A0F7FY32</accession>
<reference evidence="2" key="1">
    <citation type="submission" date="2019-08" db="EMBL/GenBank/DDBJ databases">
        <title>Complete genome sequence of a mangrove-derived Streptomyces xiamenensis.</title>
        <authorList>
            <person name="Xu J."/>
        </authorList>
    </citation>
    <scope>NUCLEOTIDE SEQUENCE</scope>
    <source>
        <strain evidence="2">318</strain>
    </source>
</reference>
<dbReference type="Proteomes" id="UP000034034">
    <property type="component" value="Chromosome"/>
</dbReference>
<dbReference type="AlphaFoldDB" id="A0A0F7FY32"/>
<evidence type="ECO:0000259" key="1">
    <source>
        <dbReference type="Pfam" id="PF04149"/>
    </source>
</evidence>